<dbReference type="Proteomes" id="UP000011666">
    <property type="component" value="Unassembled WGS sequence"/>
</dbReference>
<comment type="similarity">
    <text evidence="2 10">Belongs to the disproportionating enzyme family.</text>
</comment>
<dbReference type="STRING" id="1223545.GS4_03_00880"/>
<evidence type="ECO:0000256" key="7">
    <source>
        <dbReference type="ARBA" id="ARBA00023277"/>
    </source>
</evidence>
<dbReference type="Pfam" id="PF21226">
    <property type="entry name" value="MalQ_N"/>
    <property type="match status" value="1"/>
</dbReference>
<keyword evidence="6 10" id="KW-0808">Transferase</keyword>
<dbReference type="InterPro" id="IPR017853">
    <property type="entry name" value="GH"/>
</dbReference>
<dbReference type="EMBL" id="BANX01000003">
    <property type="protein sequence ID" value="GAC66640.1"/>
    <property type="molecule type" value="Genomic_DNA"/>
</dbReference>
<evidence type="ECO:0000256" key="5">
    <source>
        <dbReference type="ARBA" id="ARBA00022676"/>
    </source>
</evidence>
<dbReference type="SUPFAM" id="SSF51445">
    <property type="entry name" value="(Trans)glycosidases"/>
    <property type="match status" value="1"/>
</dbReference>
<dbReference type="Pfam" id="PF02446">
    <property type="entry name" value="Glyco_hydro_77"/>
    <property type="match status" value="1"/>
</dbReference>
<accession>M0QDI3</accession>
<evidence type="ECO:0000256" key="10">
    <source>
        <dbReference type="RuleBase" id="RU361207"/>
    </source>
</evidence>
<dbReference type="Gene3D" id="3.20.20.80">
    <property type="entry name" value="Glycosidases"/>
    <property type="match status" value="1"/>
</dbReference>
<reference evidence="12 13" key="1">
    <citation type="submission" date="2013-01" db="EMBL/GenBank/DDBJ databases">
        <title>Whole genome shotgun sequence of Gordonia soli NBRC 108243.</title>
        <authorList>
            <person name="Isaki-Nakamura S."/>
            <person name="Hosoyama A."/>
            <person name="Tsuchikane K."/>
            <person name="Ando Y."/>
            <person name="Baba S."/>
            <person name="Ohji S."/>
            <person name="Hamada M."/>
            <person name="Tamura T."/>
            <person name="Yamazoe A."/>
            <person name="Yamazaki S."/>
            <person name="Fujita N."/>
        </authorList>
    </citation>
    <scope>NUCLEOTIDE SEQUENCE [LARGE SCALE GENOMIC DNA]</scope>
    <source>
        <strain evidence="12 13">NBRC 108243</strain>
    </source>
</reference>
<dbReference type="EC" id="2.4.1.25" evidence="3 10"/>
<dbReference type="eggNOG" id="COG1640">
    <property type="taxonomic scope" value="Bacteria"/>
</dbReference>
<dbReference type="AlphaFoldDB" id="M0QDI3"/>
<keyword evidence="7 10" id="KW-0119">Carbohydrate metabolism</keyword>
<dbReference type="PANTHER" id="PTHR32438:SF5">
    <property type="entry name" value="4-ALPHA-GLUCANOTRANSFERASE DPE1, CHLOROPLASTIC_AMYLOPLASTIC"/>
    <property type="match status" value="1"/>
</dbReference>
<feature type="domain" description="MalQ N-terminal beta-sandwich" evidence="11">
    <location>
        <begin position="72"/>
        <end position="165"/>
    </location>
</feature>
<evidence type="ECO:0000313" key="12">
    <source>
        <dbReference type="EMBL" id="GAC66640.1"/>
    </source>
</evidence>
<evidence type="ECO:0000259" key="11">
    <source>
        <dbReference type="Pfam" id="PF21226"/>
    </source>
</evidence>
<comment type="catalytic activity">
    <reaction evidence="1 10">
        <text>Transfers a segment of a (1-&gt;4)-alpha-D-glucan to a new position in an acceptor, which may be glucose or a (1-&gt;4)-alpha-D-glucan.</text>
        <dbReference type="EC" id="2.4.1.25"/>
    </reaction>
</comment>
<sequence>MSIDDGADADLRALARAHGVATSYVGWDQLDHPVGAETLVAVLGSLGVPATTDDEIAASRRDAELAEWRSFVPPVVVTTEGDVDADVIVHVPEGHPVHVIITTENGVSLTPTQRQVRVEPNDVDGVLLGRATFSVPVDLPPGYHRLSARDPVTDRHAECDLIVTPRRLDTADRLTDRQRWGLAVQLYSIRSQKSWGIGDFGDLGAMAEIAARRHGADFVQINPVHAAQPRPPIEASPYLPTTRRFVNPIYISILDIPEVARLGPRARRRVRKLAKTLAAENTSIRKIKRNKVYRAKLRALELIWSVPLDDAREHEFREYRKAEGRGLRRFATWCALAEEYGTDSPRWSTDFTDRQVVLRERRAHADRVRFFAWLQWICDQQLAAAQDRARAAGMYIGVITDLAVGVDRTGADIWMLGDVLARGATVGAPPDGFNQQGQGWDQPPWHPRRLAEAGYRPYAEMLRTVLRHAGGVRVDHILGLFRLWWIPDGRGPADGTYVDYDHEALIGILALEAQRADAVVIGEDLGVFEPIVQKSLRERGILGTSILWFEHGDDGPIPPEEYRQLCLTSVTTHDLPPTIGYLAGDHIELRSRLGLLETGEEAERARDEADRDAILALARDRGLLSADASPTDPAMVEALYRLIAATPSALLGVALVDGVGERRIQNQPGTGGDQYPNWRIPLADDRGRAVGVEDLATHPRLVSLAAALRDAGVG</sequence>
<evidence type="ECO:0000256" key="1">
    <source>
        <dbReference type="ARBA" id="ARBA00000439"/>
    </source>
</evidence>
<evidence type="ECO:0000313" key="13">
    <source>
        <dbReference type="Proteomes" id="UP000011666"/>
    </source>
</evidence>
<evidence type="ECO:0000256" key="2">
    <source>
        <dbReference type="ARBA" id="ARBA00005684"/>
    </source>
</evidence>
<proteinExistence type="inferred from homology"/>
<evidence type="ECO:0000256" key="4">
    <source>
        <dbReference type="ARBA" id="ARBA00020295"/>
    </source>
</evidence>
<protein>
    <recommendedName>
        <fullName evidence="4 10">4-alpha-glucanotransferase</fullName>
        <ecNumber evidence="3 10">2.4.1.25</ecNumber>
    </recommendedName>
    <alternativeName>
        <fullName evidence="8 10">Amylomaltase</fullName>
    </alternativeName>
    <alternativeName>
        <fullName evidence="9 10">Disproportionating enzyme</fullName>
    </alternativeName>
</protein>
<evidence type="ECO:0000256" key="6">
    <source>
        <dbReference type="ARBA" id="ARBA00022679"/>
    </source>
</evidence>
<dbReference type="InterPro" id="IPR003385">
    <property type="entry name" value="Glyco_hydro_77"/>
</dbReference>
<dbReference type="PANTHER" id="PTHR32438">
    <property type="entry name" value="4-ALPHA-GLUCANOTRANSFERASE DPE1, CHLOROPLASTIC/AMYLOPLASTIC"/>
    <property type="match status" value="1"/>
</dbReference>
<evidence type="ECO:0000256" key="3">
    <source>
        <dbReference type="ARBA" id="ARBA00012560"/>
    </source>
</evidence>
<dbReference type="NCBIfam" id="TIGR00217">
    <property type="entry name" value="malQ"/>
    <property type="match status" value="1"/>
</dbReference>
<dbReference type="InterPro" id="IPR048458">
    <property type="entry name" value="MalQ_N"/>
</dbReference>
<name>M0QDI3_9ACTN</name>
<dbReference type="RefSeq" id="WP_007617039.1">
    <property type="nucleotide sequence ID" value="NZ_BANX01000003.1"/>
</dbReference>
<keyword evidence="13" id="KW-1185">Reference proteome</keyword>
<organism evidence="12 13">
    <name type="scientific">Gordonia soli NBRC 108243</name>
    <dbReference type="NCBI Taxonomy" id="1223545"/>
    <lineage>
        <taxon>Bacteria</taxon>
        <taxon>Bacillati</taxon>
        <taxon>Actinomycetota</taxon>
        <taxon>Actinomycetes</taxon>
        <taxon>Mycobacteriales</taxon>
        <taxon>Gordoniaceae</taxon>
        <taxon>Gordonia</taxon>
    </lineage>
</organism>
<comment type="caution">
    <text evidence="12">The sequence shown here is derived from an EMBL/GenBank/DDBJ whole genome shotgun (WGS) entry which is preliminary data.</text>
</comment>
<evidence type="ECO:0000256" key="9">
    <source>
        <dbReference type="ARBA" id="ARBA00031501"/>
    </source>
</evidence>
<dbReference type="GO" id="GO:0004134">
    <property type="term" value="F:4-alpha-glucanotransferase activity"/>
    <property type="evidence" value="ECO:0007669"/>
    <property type="project" value="UniProtKB-EC"/>
</dbReference>
<evidence type="ECO:0000256" key="8">
    <source>
        <dbReference type="ARBA" id="ARBA00031423"/>
    </source>
</evidence>
<gene>
    <name evidence="12" type="primary">malQ</name>
    <name evidence="12" type="ORF">GS4_03_00880</name>
</gene>
<keyword evidence="5 10" id="KW-0328">Glycosyltransferase</keyword>
<dbReference type="GO" id="GO:0005975">
    <property type="term" value="P:carbohydrate metabolic process"/>
    <property type="evidence" value="ECO:0007669"/>
    <property type="project" value="InterPro"/>
</dbReference>